<dbReference type="InterPro" id="IPR011006">
    <property type="entry name" value="CheY-like_superfamily"/>
</dbReference>
<keyword evidence="1" id="KW-0597">Phosphoprotein</keyword>
<comment type="caution">
    <text evidence="3">The sequence shown here is derived from an EMBL/GenBank/DDBJ whole genome shotgun (WGS) entry which is preliminary data.</text>
</comment>
<gene>
    <name evidence="3" type="ORF">BSU04_45810</name>
</gene>
<feature type="domain" description="Response regulatory" evidence="2">
    <location>
        <begin position="1"/>
        <end position="85"/>
    </location>
</feature>
<evidence type="ECO:0000256" key="1">
    <source>
        <dbReference type="PROSITE-ProRule" id="PRU00169"/>
    </source>
</evidence>
<dbReference type="EMBL" id="MTHB01000301">
    <property type="protein sequence ID" value="OXC71648.1"/>
    <property type="molecule type" value="Genomic_DNA"/>
</dbReference>
<evidence type="ECO:0000313" key="4">
    <source>
        <dbReference type="Proteomes" id="UP000214720"/>
    </source>
</evidence>
<organism evidence="3 4">
    <name type="scientific">Caballeronia sordidicola</name>
    <name type="common">Burkholderia sordidicola</name>
    <dbReference type="NCBI Taxonomy" id="196367"/>
    <lineage>
        <taxon>Bacteria</taxon>
        <taxon>Pseudomonadati</taxon>
        <taxon>Pseudomonadota</taxon>
        <taxon>Betaproteobacteria</taxon>
        <taxon>Burkholderiales</taxon>
        <taxon>Burkholderiaceae</taxon>
        <taxon>Caballeronia</taxon>
    </lineage>
</organism>
<dbReference type="GO" id="GO:0000160">
    <property type="term" value="P:phosphorelay signal transduction system"/>
    <property type="evidence" value="ECO:0007669"/>
    <property type="project" value="InterPro"/>
</dbReference>
<dbReference type="PROSITE" id="PS50110">
    <property type="entry name" value="RESPONSE_REGULATORY"/>
    <property type="match status" value="1"/>
</dbReference>
<protein>
    <submittedName>
        <fullName evidence="3">Transcriptional regulator protein</fullName>
    </submittedName>
</protein>
<name>A0A226WM30_CABSO</name>
<reference evidence="4" key="1">
    <citation type="submission" date="2017-01" db="EMBL/GenBank/DDBJ databases">
        <title>Genome Analysis of Deinococcus marmoris KOPRI26562.</title>
        <authorList>
            <person name="Kim J.H."/>
            <person name="Oh H.-M."/>
        </authorList>
    </citation>
    <scope>NUCLEOTIDE SEQUENCE [LARGE SCALE GENOMIC DNA]</scope>
    <source>
        <strain evidence="4">PAMC 26633</strain>
    </source>
</reference>
<accession>A0A226WM30</accession>
<dbReference type="Proteomes" id="UP000214720">
    <property type="component" value="Unassembled WGS sequence"/>
</dbReference>
<feature type="modified residue" description="4-aspartylphosphate" evidence="1">
    <location>
        <position position="49"/>
    </location>
</feature>
<evidence type="ECO:0000313" key="3">
    <source>
        <dbReference type="EMBL" id="OXC71648.1"/>
    </source>
</evidence>
<proteinExistence type="predicted"/>
<dbReference type="InterPro" id="IPR001789">
    <property type="entry name" value="Sig_transdc_resp-reg_receiver"/>
</dbReference>
<dbReference type="SUPFAM" id="SSF52172">
    <property type="entry name" value="CheY-like"/>
    <property type="match status" value="1"/>
</dbReference>
<evidence type="ECO:0000259" key="2">
    <source>
        <dbReference type="PROSITE" id="PS50110"/>
    </source>
</evidence>
<dbReference type="AlphaFoldDB" id="A0A226WM30"/>
<sequence length="85" mass="9161">MILADRLIPTAELIPTTDHSSPSMKATVLIAEDAVKQALALQPDVLSLDIRMPGMTGLEAAQTLAEDWPDLAKPFPVLVFVTAYD</sequence>
<dbReference type="Gene3D" id="3.40.50.2300">
    <property type="match status" value="1"/>
</dbReference>